<keyword evidence="2" id="KW-1185">Reference proteome</keyword>
<dbReference type="RefSeq" id="WP_009449963.1">
    <property type="nucleotide sequence ID" value="NZ_AMSI01000005.1"/>
</dbReference>
<sequence length="70" mass="8187">MEIVKGRHFENARVDLTGKAWPGCTFRNCTLIWNKGPETDLADSKRLGKNRLEGDGWPLEWFEDYLDYPE</sequence>
<comment type="caution">
    <text evidence="1">The sequence shown here is derived from an EMBL/GenBank/DDBJ whole genome shotgun (WGS) entry which is preliminary data.</text>
</comment>
<dbReference type="EMBL" id="AMSI01000005">
    <property type="protein sequence ID" value="EKF42629.1"/>
    <property type="molecule type" value="Genomic_DNA"/>
</dbReference>
<accession>K2NXL8</accession>
<evidence type="ECO:0000313" key="1">
    <source>
        <dbReference type="EMBL" id="EKF42629.1"/>
    </source>
</evidence>
<dbReference type="PATRIC" id="fig|1231190.3.peg.1710"/>
<dbReference type="Proteomes" id="UP000007374">
    <property type="component" value="Unassembled WGS sequence"/>
</dbReference>
<protein>
    <submittedName>
        <fullName evidence="1">Uncharacterized protein</fullName>
    </submittedName>
</protein>
<evidence type="ECO:0000313" key="2">
    <source>
        <dbReference type="Proteomes" id="UP000007374"/>
    </source>
</evidence>
<name>K2NXL8_9HYPH</name>
<dbReference type="AlphaFoldDB" id="K2NXL8"/>
<reference evidence="1 2" key="1">
    <citation type="journal article" date="2012" name="J. Bacteriol.">
        <title>Genome Sequence of Nitratireductor indicus Type Strain C115.</title>
        <authorList>
            <person name="Lai Q."/>
            <person name="Li G."/>
            <person name="Yu Z."/>
            <person name="Shao Z."/>
        </authorList>
    </citation>
    <scope>NUCLEOTIDE SEQUENCE [LARGE SCALE GENOMIC DNA]</scope>
    <source>
        <strain evidence="1 2">C115</strain>
    </source>
</reference>
<proteinExistence type="predicted"/>
<gene>
    <name evidence="1" type="ORF">NA8A_08179</name>
</gene>
<dbReference type="OrthoDB" id="2623511at2"/>
<organism evidence="1 2">
    <name type="scientific">Nitratireductor indicus C115</name>
    <dbReference type="NCBI Taxonomy" id="1231190"/>
    <lineage>
        <taxon>Bacteria</taxon>
        <taxon>Pseudomonadati</taxon>
        <taxon>Pseudomonadota</taxon>
        <taxon>Alphaproteobacteria</taxon>
        <taxon>Hyphomicrobiales</taxon>
        <taxon>Phyllobacteriaceae</taxon>
        <taxon>Nitratireductor</taxon>
    </lineage>
</organism>